<organism evidence="2 3">
    <name type="scientific">Cellvibrio mixtus</name>
    <dbReference type="NCBI Taxonomy" id="39650"/>
    <lineage>
        <taxon>Bacteria</taxon>
        <taxon>Pseudomonadati</taxon>
        <taxon>Pseudomonadota</taxon>
        <taxon>Gammaproteobacteria</taxon>
        <taxon>Cellvibrionales</taxon>
        <taxon>Cellvibrionaceae</taxon>
        <taxon>Cellvibrio</taxon>
    </lineage>
</organism>
<accession>A0A266QBK0</accession>
<protein>
    <recommendedName>
        <fullName evidence="4">DUF4832 domain-containing protein</fullName>
    </recommendedName>
</protein>
<evidence type="ECO:0000313" key="2">
    <source>
        <dbReference type="EMBL" id="OZY87247.1"/>
    </source>
</evidence>
<dbReference type="Proteomes" id="UP000216101">
    <property type="component" value="Unassembled WGS sequence"/>
</dbReference>
<dbReference type="AlphaFoldDB" id="A0A266QBK0"/>
<keyword evidence="1" id="KW-0732">Signal</keyword>
<gene>
    <name evidence="2" type="ORF">CBP51_09780</name>
</gene>
<comment type="caution">
    <text evidence="2">The sequence shown here is derived from an EMBL/GenBank/DDBJ whole genome shotgun (WGS) entry which is preliminary data.</text>
</comment>
<dbReference type="InterPro" id="IPR017853">
    <property type="entry name" value="GH"/>
</dbReference>
<feature type="signal peptide" evidence="1">
    <location>
        <begin position="1"/>
        <end position="24"/>
    </location>
</feature>
<dbReference type="Gene3D" id="3.20.20.80">
    <property type="entry name" value="Glycosidases"/>
    <property type="match status" value="1"/>
</dbReference>
<reference evidence="3" key="1">
    <citation type="submission" date="2017-05" db="EMBL/GenBank/DDBJ databases">
        <authorList>
            <person name="Barney B.M."/>
        </authorList>
    </citation>
    <scope>NUCLEOTIDE SEQUENCE [LARGE SCALE GENOMIC DNA]</scope>
    <source>
        <strain evidence="3">PSBB022</strain>
    </source>
</reference>
<dbReference type="EMBL" id="NHNI01000001">
    <property type="protein sequence ID" value="OZY87247.1"/>
    <property type="molecule type" value="Genomic_DNA"/>
</dbReference>
<keyword evidence="3" id="KW-1185">Reference proteome</keyword>
<evidence type="ECO:0000256" key="1">
    <source>
        <dbReference type="SAM" id="SignalP"/>
    </source>
</evidence>
<feature type="chain" id="PRO_5012266826" description="DUF4832 domain-containing protein" evidence="1">
    <location>
        <begin position="25"/>
        <end position="492"/>
    </location>
</feature>
<evidence type="ECO:0008006" key="4">
    <source>
        <dbReference type="Google" id="ProtNLM"/>
    </source>
</evidence>
<dbReference type="SUPFAM" id="SSF51445">
    <property type="entry name" value="(Trans)glycosidases"/>
    <property type="match status" value="1"/>
</dbReference>
<evidence type="ECO:0000313" key="3">
    <source>
        <dbReference type="Proteomes" id="UP000216101"/>
    </source>
</evidence>
<proteinExistence type="predicted"/>
<dbReference type="PROSITE" id="PS51257">
    <property type="entry name" value="PROKAR_LIPOPROTEIN"/>
    <property type="match status" value="1"/>
</dbReference>
<sequence length="492" mass="54165">MKLTLLFGVLALSLSLVSCGGSSASDEAISGNGSSNSTKSSTSTLSTSSVSSSSIASSDAQSSALPLSSSFALSSSISSAISSTSMANSSEGNSNNHFVAVHLRSEINRVQPMTGIVFWSDNLSALTALGNNVQLEFSYLRYRDVVTTLGTYNWNLVDQKLVQAAARGRQMIFRFRDTYPGVTASSIPNNLPSTISKVEGKNTFIPDWSSTELQAFLLDFFTRFAERYDNDPRLAFIQLGFGSYAEYHLYDGNPTLGQNFPGKPFQTTFLNHVASLFSLTPWSISIDAASPDYSPFSSSTTLKNLAFGLFDDSFMHENHSRNDSEYNRASWIFFGANRYQQSPAGGEFSYYTDYDQAHVLDPDGAHNKSFEAFARQYHITYMIGNDQFNYQPQARIKTAAMATGYAFRVSSLESNGKTVRLSIRNEGIAPLYYDAYPTINNQRATQSLKGLLPDSTRDIEITLDEHNPQDIELTIESDRLVPGQIIQFNADL</sequence>
<name>A0A266QBK0_9GAMM</name>